<dbReference type="EMBL" id="JBHSBW010000003">
    <property type="protein sequence ID" value="MFC4209871.1"/>
    <property type="molecule type" value="Genomic_DNA"/>
</dbReference>
<feature type="domain" description="HTH araC/xylS-type" evidence="11">
    <location>
        <begin position="1217"/>
        <end position="1316"/>
    </location>
</feature>
<keyword evidence="15" id="KW-1185">Reference proteome</keyword>
<feature type="region of interest" description="Disordered" evidence="8">
    <location>
        <begin position="1047"/>
        <end position="1067"/>
    </location>
</feature>
<feature type="domain" description="Response regulatory" evidence="13">
    <location>
        <begin position="1070"/>
        <end position="1185"/>
    </location>
</feature>
<dbReference type="Pfam" id="PF12833">
    <property type="entry name" value="HTH_18"/>
    <property type="match status" value="1"/>
</dbReference>
<dbReference type="SUPFAM" id="SSF46689">
    <property type="entry name" value="Homeodomain-like"/>
    <property type="match status" value="1"/>
</dbReference>
<dbReference type="Gene3D" id="1.10.287.130">
    <property type="match status" value="1"/>
</dbReference>
<dbReference type="InterPro" id="IPR018060">
    <property type="entry name" value="HTH_AraC"/>
</dbReference>
<sequence length="1325" mass="151137">MKKLLISMLLFLMIHASAFSQSYTFRHYQVENGLSYNSVICSIQDRKGFLWFGTKDGLNRFDGYIFKTFRNNPDDPKSLGSNFIHALYEDQTQHIWVGTLSGLYKYNSATESFDFIKATKNEDIRDVRLDEQGNVWYIAGLLLCKYNQKTKKLTKFEHRIHPGATSISITPTGDLWVSTNDGFIQMYNKMGNNFESYSVFDKSQPTISGWIEKLYDTGKGYFLIGTSNQGVKVFDQKSLTYKDLNIKNPDRTALYARSFLEKNRDEYWIATESGLFSYNMITGGYSNLRHEFNNPYSMSDNAVYTLTKDKEGGVWAGTYFGGINYHSNQPVVFDKYFPKEGAGNLSGHAVREICNDLKGNIWIGTEDGGLNKLIPTANLFKHFKPTGDNTGIAHTNIHGLMAAGNELWVGTFERGLDVIDINTGKVIRHYSAGPGNNEMKSNFVESLLKTKSGILLIGTSNGLYRYNRSADKFNVVSEVPVDIHYSSLLEDNKGTIWAASLRTGLYFYDPISNTSGSFTTDEQNKNSISSNAVNSVFIDSKGSLWVSTENGLNKIDRKNNKIRRYFSKDGFPSDVFYKILEDEHQNLWISTSRGLACFNPKNENIKTYTKENGLLSDQFNYSSAFKDQDGKMYFGSLKGMISFSPDQFSINRFLSPVYITGFQVFNKELEINRENSVLSKSITFTKAIRLPHDQSTFSIDFAALGYTSPETTEYRYMMEGLDKNWVYLKRNRKVYFTNLSPGTYTFKIRASNGFGKWNQDSTEMVIFIDPPIWASGYALFIYSLALILIFYLTIRYYRRRLIDKQVRVSELWESNKQKELYNSKLEFFTYVTHEIRTPLTLIKGPLEDVIKNSQEMPSIKDSLVTVRKNTDRLLELTDQLLDFRKTETKGFSLNMVTVNINQLLEENCIRYKSEMATKNIELNIKFPQPTFLTIADPEALNKMLSNLIDNAVKYAKNKIFMEVILHDQVFEIGIKSDGELIPDDLHEKIFEPFYRLEYNKDQRGTGIGLPLARSLAELHQGTLRLSIAEGHYNLFSLMLPRRDQDVTIAGKNPTEPETEETEDSQQQKPVILLVEDNVEIREFITAKICKKFQVLEVGNGADALDLIQQRSIHLIVSDVMMPIMDGYTLCNSVKNNLEYAHIPVILLTAKSTLQSKIEGLESGADAYIEKPFSPDHLLTQIQSLLASREKIKKYFATSPLAHLKSMAYNKSDEVFLDRLNKIILENISNKSLDVELLAGLMNMTRPTFYRKIKAIANLSPHELITITRLKEAAELLVVENFKIMKIASMTGFGSQAQFTRSFTKQFGMSPTEYINSMKPTRAKSE</sequence>
<dbReference type="Pfam" id="PF00512">
    <property type="entry name" value="HisKA"/>
    <property type="match status" value="1"/>
</dbReference>
<dbReference type="SUPFAM" id="SSF52172">
    <property type="entry name" value="CheY-like"/>
    <property type="match status" value="1"/>
</dbReference>
<dbReference type="SMART" id="SM00448">
    <property type="entry name" value="REC"/>
    <property type="match status" value="1"/>
</dbReference>
<accession>A0ABV8P663</accession>
<dbReference type="PROSITE" id="PS00041">
    <property type="entry name" value="HTH_ARAC_FAMILY_1"/>
    <property type="match status" value="1"/>
</dbReference>
<dbReference type="CDD" id="cd17574">
    <property type="entry name" value="REC_OmpR"/>
    <property type="match status" value="1"/>
</dbReference>
<dbReference type="InterPro" id="IPR036097">
    <property type="entry name" value="HisK_dim/P_sf"/>
</dbReference>
<dbReference type="SMART" id="SM00342">
    <property type="entry name" value="HTH_ARAC"/>
    <property type="match status" value="1"/>
</dbReference>
<dbReference type="SMART" id="SM00387">
    <property type="entry name" value="HATPase_c"/>
    <property type="match status" value="1"/>
</dbReference>
<evidence type="ECO:0000256" key="9">
    <source>
        <dbReference type="SAM" id="Phobius"/>
    </source>
</evidence>
<evidence type="ECO:0000259" key="13">
    <source>
        <dbReference type="PROSITE" id="PS50110"/>
    </source>
</evidence>
<evidence type="ECO:0000256" key="8">
    <source>
        <dbReference type="SAM" id="MobiDB-lite"/>
    </source>
</evidence>
<evidence type="ECO:0000256" key="6">
    <source>
        <dbReference type="ARBA" id="ARBA00023163"/>
    </source>
</evidence>
<dbReference type="InterPro" id="IPR003594">
    <property type="entry name" value="HATPase_dom"/>
</dbReference>
<dbReference type="InterPro" id="IPR036890">
    <property type="entry name" value="HATPase_C_sf"/>
</dbReference>
<evidence type="ECO:0000313" key="14">
    <source>
        <dbReference type="EMBL" id="MFC4209871.1"/>
    </source>
</evidence>
<reference evidence="15" key="1">
    <citation type="journal article" date="2019" name="Int. J. Syst. Evol. Microbiol.">
        <title>The Global Catalogue of Microorganisms (GCM) 10K type strain sequencing project: providing services to taxonomists for standard genome sequencing and annotation.</title>
        <authorList>
            <consortium name="The Broad Institute Genomics Platform"/>
            <consortium name="The Broad Institute Genome Sequencing Center for Infectious Disease"/>
            <person name="Wu L."/>
            <person name="Ma J."/>
        </authorList>
    </citation>
    <scope>NUCLEOTIDE SEQUENCE [LARGE SCALE GENOMIC DNA]</scope>
    <source>
        <strain evidence="15">CCM 8691</strain>
    </source>
</reference>
<dbReference type="RefSeq" id="WP_378981137.1">
    <property type="nucleotide sequence ID" value="NZ_JBHSBW010000003.1"/>
</dbReference>
<evidence type="ECO:0000313" key="15">
    <source>
        <dbReference type="Proteomes" id="UP001595789"/>
    </source>
</evidence>
<dbReference type="InterPro" id="IPR011123">
    <property type="entry name" value="Y_Y_Y"/>
</dbReference>
<dbReference type="PROSITE" id="PS01124">
    <property type="entry name" value="HTH_ARAC_FAMILY_2"/>
    <property type="match status" value="1"/>
</dbReference>
<evidence type="ECO:0000256" key="2">
    <source>
        <dbReference type="ARBA" id="ARBA00012438"/>
    </source>
</evidence>
<dbReference type="InterPro" id="IPR003661">
    <property type="entry name" value="HisK_dim/P_dom"/>
</dbReference>
<keyword evidence="9" id="KW-1133">Transmembrane helix</keyword>
<dbReference type="EC" id="2.7.13.3" evidence="2"/>
<dbReference type="SUPFAM" id="SSF63829">
    <property type="entry name" value="Calcium-dependent phosphotriesterase"/>
    <property type="match status" value="2"/>
</dbReference>
<evidence type="ECO:0000256" key="1">
    <source>
        <dbReference type="ARBA" id="ARBA00000085"/>
    </source>
</evidence>
<dbReference type="Pfam" id="PF00072">
    <property type="entry name" value="Response_reg"/>
    <property type="match status" value="1"/>
</dbReference>
<dbReference type="InterPro" id="IPR013783">
    <property type="entry name" value="Ig-like_fold"/>
</dbReference>
<evidence type="ECO:0000256" key="5">
    <source>
        <dbReference type="ARBA" id="ARBA00023125"/>
    </source>
</evidence>
<dbReference type="InterPro" id="IPR018062">
    <property type="entry name" value="HTH_AraC-typ_CS"/>
</dbReference>
<keyword evidence="5" id="KW-0238">DNA-binding</keyword>
<dbReference type="Pfam" id="PF02518">
    <property type="entry name" value="HATPase_c"/>
    <property type="match status" value="1"/>
</dbReference>
<evidence type="ECO:0000256" key="4">
    <source>
        <dbReference type="ARBA" id="ARBA00023015"/>
    </source>
</evidence>
<comment type="catalytic activity">
    <reaction evidence="1">
        <text>ATP + protein L-histidine = ADP + protein N-phospho-L-histidine.</text>
        <dbReference type="EC" id="2.7.13.3"/>
    </reaction>
</comment>
<dbReference type="Gene3D" id="1.10.10.60">
    <property type="entry name" value="Homeodomain-like"/>
    <property type="match status" value="1"/>
</dbReference>
<feature type="signal peptide" evidence="10">
    <location>
        <begin position="1"/>
        <end position="18"/>
    </location>
</feature>
<dbReference type="InterPro" id="IPR001789">
    <property type="entry name" value="Sig_transdc_resp-reg_receiver"/>
</dbReference>
<evidence type="ECO:0000259" key="12">
    <source>
        <dbReference type="PROSITE" id="PS50109"/>
    </source>
</evidence>
<evidence type="ECO:0000256" key="3">
    <source>
        <dbReference type="ARBA" id="ARBA00022553"/>
    </source>
</evidence>
<dbReference type="Gene3D" id="2.60.40.10">
    <property type="entry name" value="Immunoglobulins"/>
    <property type="match status" value="1"/>
</dbReference>
<dbReference type="PRINTS" id="PR00344">
    <property type="entry name" value="BCTRLSENSOR"/>
</dbReference>
<dbReference type="SMART" id="SM00388">
    <property type="entry name" value="HisKA"/>
    <property type="match status" value="1"/>
</dbReference>
<organism evidence="14 15">
    <name type="scientific">Pedobacter lithocola</name>
    <dbReference type="NCBI Taxonomy" id="1908239"/>
    <lineage>
        <taxon>Bacteria</taxon>
        <taxon>Pseudomonadati</taxon>
        <taxon>Bacteroidota</taxon>
        <taxon>Sphingobacteriia</taxon>
        <taxon>Sphingobacteriales</taxon>
        <taxon>Sphingobacteriaceae</taxon>
        <taxon>Pedobacter</taxon>
    </lineage>
</organism>
<keyword evidence="3 7" id="KW-0597">Phosphoprotein</keyword>
<dbReference type="SUPFAM" id="SSF47384">
    <property type="entry name" value="Homodimeric domain of signal transducing histidine kinase"/>
    <property type="match status" value="1"/>
</dbReference>
<keyword evidence="6" id="KW-0804">Transcription</keyword>
<proteinExistence type="predicted"/>
<comment type="caution">
    <text evidence="14">The sequence shown here is derived from an EMBL/GenBank/DDBJ whole genome shotgun (WGS) entry which is preliminary data.</text>
</comment>
<dbReference type="InterPro" id="IPR005467">
    <property type="entry name" value="His_kinase_dom"/>
</dbReference>
<keyword evidence="9" id="KW-0812">Transmembrane</keyword>
<dbReference type="Gene3D" id="3.40.50.2300">
    <property type="match status" value="1"/>
</dbReference>
<dbReference type="PROSITE" id="PS50109">
    <property type="entry name" value="HIS_KIN"/>
    <property type="match status" value="1"/>
</dbReference>
<dbReference type="PROSITE" id="PS50110">
    <property type="entry name" value="RESPONSE_REGULATORY"/>
    <property type="match status" value="1"/>
</dbReference>
<dbReference type="Proteomes" id="UP001595789">
    <property type="component" value="Unassembled WGS sequence"/>
</dbReference>
<dbReference type="InterPro" id="IPR009057">
    <property type="entry name" value="Homeodomain-like_sf"/>
</dbReference>
<protein>
    <recommendedName>
        <fullName evidence="2">histidine kinase</fullName>
        <ecNumber evidence="2">2.7.13.3</ecNumber>
    </recommendedName>
</protein>
<dbReference type="CDD" id="cd00082">
    <property type="entry name" value="HisKA"/>
    <property type="match status" value="1"/>
</dbReference>
<name>A0ABV8P663_9SPHI</name>
<feature type="modified residue" description="4-aspartylphosphate" evidence="7">
    <location>
        <position position="1118"/>
    </location>
</feature>
<dbReference type="Gene3D" id="3.30.565.10">
    <property type="entry name" value="Histidine kinase-like ATPase, C-terminal domain"/>
    <property type="match status" value="1"/>
</dbReference>
<dbReference type="PANTHER" id="PTHR43547">
    <property type="entry name" value="TWO-COMPONENT HISTIDINE KINASE"/>
    <property type="match status" value="1"/>
</dbReference>
<evidence type="ECO:0000256" key="10">
    <source>
        <dbReference type="SAM" id="SignalP"/>
    </source>
</evidence>
<dbReference type="InterPro" id="IPR015943">
    <property type="entry name" value="WD40/YVTN_repeat-like_dom_sf"/>
</dbReference>
<keyword evidence="4" id="KW-0805">Transcription regulation</keyword>
<dbReference type="InterPro" id="IPR011110">
    <property type="entry name" value="Reg_prop"/>
</dbReference>
<evidence type="ECO:0000259" key="11">
    <source>
        <dbReference type="PROSITE" id="PS01124"/>
    </source>
</evidence>
<dbReference type="CDD" id="cd00075">
    <property type="entry name" value="HATPase"/>
    <property type="match status" value="1"/>
</dbReference>
<dbReference type="SUPFAM" id="SSF55874">
    <property type="entry name" value="ATPase domain of HSP90 chaperone/DNA topoisomerase II/histidine kinase"/>
    <property type="match status" value="1"/>
</dbReference>
<feature type="domain" description="Histidine kinase" evidence="12">
    <location>
        <begin position="830"/>
        <end position="1043"/>
    </location>
</feature>
<keyword evidence="9" id="KW-0472">Membrane</keyword>
<gene>
    <name evidence="14" type="ORF">ACFOWA_01680</name>
</gene>
<feature type="transmembrane region" description="Helical" evidence="9">
    <location>
        <begin position="772"/>
        <end position="794"/>
    </location>
</feature>
<feature type="chain" id="PRO_5045849117" description="histidine kinase" evidence="10">
    <location>
        <begin position="19"/>
        <end position="1325"/>
    </location>
</feature>
<dbReference type="Pfam" id="PF07495">
    <property type="entry name" value="Y_Y_Y"/>
    <property type="match status" value="1"/>
</dbReference>
<dbReference type="Pfam" id="PF07494">
    <property type="entry name" value="Reg_prop"/>
    <property type="match status" value="4"/>
</dbReference>
<dbReference type="InterPro" id="IPR004358">
    <property type="entry name" value="Sig_transdc_His_kin-like_C"/>
</dbReference>
<dbReference type="PANTHER" id="PTHR43547:SF2">
    <property type="entry name" value="HYBRID SIGNAL TRANSDUCTION HISTIDINE KINASE C"/>
    <property type="match status" value="1"/>
</dbReference>
<keyword evidence="10" id="KW-0732">Signal</keyword>
<dbReference type="InterPro" id="IPR011006">
    <property type="entry name" value="CheY-like_superfamily"/>
</dbReference>
<dbReference type="Gene3D" id="2.130.10.10">
    <property type="entry name" value="YVTN repeat-like/Quinoprotein amine dehydrogenase"/>
    <property type="match status" value="2"/>
</dbReference>
<evidence type="ECO:0000256" key="7">
    <source>
        <dbReference type="PROSITE-ProRule" id="PRU00169"/>
    </source>
</evidence>